<reference evidence="1" key="2">
    <citation type="submission" date="2020-11" db="EMBL/GenBank/DDBJ databases">
        <authorList>
            <person name="McCartney M.A."/>
            <person name="Auch B."/>
            <person name="Kono T."/>
            <person name="Mallez S."/>
            <person name="Becker A."/>
            <person name="Gohl D.M."/>
            <person name="Silverstein K.A.T."/>
            <person name="Koren S."/>
            <person name="Bechman K.B."/>
            <person name="Herman A."/>
            <person name="Abrahante J.E."/>
            <person name="Garbe J."/>
        </authorList>
    </citation>
    <scope>NUCLEOTIDE SEQUENCE</scope>
    <source>
        <strain evidence="1">Duluth1</strain>
        <tissue evidence="1">Whole animal</tissue>
    </source>
</reference>
<keyword evidence="2" id="KW-1185">Reference proteome</keyword>
<evidence type="ECO:0000313" key="2">
    <source>
        <dbReference type="Proteomes" id="UP000828390"/>
    </source>
</evidence>
<dbReference type="Proteomes" id="UP000828390">
    <property type="component" value="Unassembled WGS sequence"/>
</dbReference>
<evidence type="ECO:0000313" key="1">
    <source>
        <dbReference type="EMBL" id="KAH3869842.1"/>
    </source>
</evidence>
<accession>A0A9D4M2W6</accession>
<organism evidence="1 2">
    <name type="scientific">Dreissena polymorpha</name>
    <name type="common">Zebra mussel</name>
    <name type="synonym">Mytilus polymorpha</name>
    <dbReference type="NCBI Taxonomy" id="45954"/>
    <lineage>
        <taxon>Eukaryota</taxon>
        <taxon>Metazoa</taxon>
        <taxon>Spiralia</taxon>
        <taxon>Lophotrochozoa</taxon>
        <taxon>Mollusca</taxon>
        <taxon>Bivalvia</taxon>
        <taxon>Autobranchia</taxon>
        <taxon>Heteroconchia</taxon>
        <taxon>Euheterodonta</taxon>
        <taxon>Imparidentia</taxon>
        <taxon>Neoheterodontei</taxon>
        <taxon>Myida</taxon>
        <taxon>Dreissenoidea</taxon>
        <taxon>Dreissenidae</taxon>
        <taxon>Dreissena</taxon>
    </lineage>
</organism>
<protein>
    <submittedName>
        <fullName evidence="1">Uncharacterized protein</fullName>
    </submittedName>
</protein>
<reference evidence="1" key="1">
    <citation type="journal article" date="2019" name="bioRxiv">
        <title>The Genome of the Zebra Mussel, Dreissena polymorpha: A Resource for Invasive Species Research.</title>
        <authorList>
            <person name="McCartney M.A."/>
            <person name="Auch B."/>
            <person name="Kono T."/>
            <person name="Mallez S."/>
            <person name="Zhang Y."/>
            <person name="Obille A."/>
            <person name="Becker A."/>
            <person name="Abrahante J.E."/>
            <person name="Garbe J."/>
            <person name="Badalamenti J.P."/>
            <person name="Herman A."/>
            <person name="Mangelson H."/>
            <person name="Liachko I."/>
            <person name="Sullivan S."/>
            <person name="Sone E.D."/>
            <person name="Koren S."/>
            <person name="Silverstein K.A.T."/>
            <person name="Beckman K.B."/>
            <person name="Gohl D.M."/>
        </authorList>
    </citation>
    <scope>NUCLEOTIDE SEQUENCE</scope>
    <source>
        <strain evidence="1">Duluth1</strain>
        <tissue evidence="1">Whole animal</tissue>
    </source>
</reference>
<dbReference type="AlphaFoldDB" id="A0A9D4M2W6"/>
<gene>
    <name evidence="1" type="ORF">DPMN_033013</name>
</gene>
<comment type="caution">
    <text evidence="1">The sequence shown here is derived from an EMBL/GenBank/DDBJ whole genome shotgun (WGS) entry which is preliminary data.</text>
</comment>
<name>A0A9D4M2W6_DREPO</name>
<sequence>MDPELIQPFGVYVTPAGQLIVCASKSNTVIQVNREGNTKLATIASQLIRQVSVCCNTNIQQIIVGLIENNKLIVMELQ</sequence>
<dbReference type="EMBL" id="JAIWYP010000002">
    <property type="protein sequence ID" value="KAH3869842.1"/>
    <property type="molecule type" value="Genomic_DNA"/>
</dbReference>
<dbReference type="SUPFAM" id="SSF101898">
    <property type="entry name" value="NHL repeat"/>
    <property type="match status" value="1"/>
</dbReference>
<proteinExistence type="predicted"/>